<gene>
    <name evidence="1" type="ORF">POBO1169_LOCUS625</name>
</gene>
<organism evidence="1">
    <name type="scientific">Pyramimonas obovata</name>
    <dbReference type="NCBI Taxonomy" id="1411642"/>
    <lineage>
        <taxon>Eukaryota</taxon>
        <taxon>Viridiplantae</taxon>
        <taxon>Chlorophyta</taxon>
        <taxon>Pyramimonadophyceae</taxon>
        <taxon>Pyramimonadales</taxon>
        <taxon>Pyramimonadaceae</taxon>
        <taxon>Pyramimonas</taxon>
        <taxon>Pyramimonas incertae sedis</taxon>
    </lineage>
</organism>
<name>A0A7S0QTP4_9CHLO</name>
<dbReference type="AlphaFoldDB" id="A0A7S0QTP4"/>
<protein>
    <submittedName>
        <fullName evidence="1">Uncharacterized protein</fullName>
    </submittedName>
</protein>
<proteinExistence type="predicted"/>
<reference evidence="1" key="1">
    <citation type="submission" date="2021-01" db="EMBL/GenBank/DDBJ databases">
        <authorList>
            <person name="Corre E."/>
            <person name="Pelletier E."/>
            <person name="Niang G."/>
            <person name="Scheremetjew M."/>
            <person name="Finn R."/>
            <person name="Kale V."/>
            <person name="Holt S."/>
            <person name="Cochrane G."/>
            <person name="Meng A."/>
            <person name="Brown T."/>
            <person name="Cohen L."/>
        </authorList>
    </citation>
    <scope>NUCLEOTIDE SEQUENCE</scope>
    <source>
        <strain evidence="1">CCMP722</strain>
    </source>
</reference>
<evidence type="ECO:0000313" key="1">
    <source>
        <dbReference type="EMBL" id="CAD8648564.1"/>
    </source>
</evidence>
<dbReference type="EMBL" id="HBFA01001313">
    <property type="protein sequence ID" value="CAD8648564.1"/>
    <property type="molecule type" value="Transcribed_RNA"/>
</dbReference>
<sequence>MSLVPQDDDCSSMGFLVGQIIKTPAGRKGRVLGAHYRDPKHPEKRLWVEYDDQVQRDLEALDEKLNRRIKSTQSRETHRTVLAARGKGTVNLCDAYGSLTARGPSKQQAETLRPTSAGFLLPAREVSRLGSVKNVSSTYYARHARKDYIVEEAKYDASNAVGGGVLFEPASPVKRKQLGTTAFSTGDIVLTPLGERARVVGLYVTESDAGKNEELLWLEYAKGGDGPLPLSPGQSAANVDRVFRVPEESTLTYVDVPANESVQDGIKLSSAKLKTPCRLNAPIWGNNCAPAILRNTTGGICAPSKCRCRWPLVHHGPGDILAPNPPYWLNVNSYFYGPSAPDHVLNATNLADPAYLREQYKAAMLPSPPTFGKSSFKSSLGPTRSKYAILKAYMKKREGEKEYAALERKLHTQVPLPTPPVATPMTNKCWGAALRPRPHVHRGRVITCLDNSPDVWCVPVDDAGR</sequence>
<accession>A0A7S0QTP4</accession>